<sequence>MLVYGDVETEDTVGARQAAIADILTRMQAMPPGIERHGTLVSAFIATSELVQGLIDAEFHDHGRDVLSAIHEQGMECLSILAHSIAGSWWNGFEENGLPPAFLAALRSFDSSRTIRVKQAEGYAFYALYPESYLEAARASGLDARTQVIGIRSIGTGLSTLVAAALGAPPPVTLRPMGHPFRREVAVDPALAAMLTADRTRAFAIVDEGPGLSGSSFGAVADWLEAAGVPRERIVFFPSHQGPLGPQASPSHQERWSRASRHVRTMDDILLGGSPSHHLAAWARDLIGSPDGPLEDVSGGAWRWRRYGDEASWPASNVQQERRKFLVRSNGVPWLVKFAGLGEAGARKLRMARLLHEAGFAPDVAGYRHGFLVQRWHEDAPSLDQVSLDRTRLIDQVGAYLGFRNRQCPADGQPGASLDELRRMAVYNSGQALGDAAASGLERSLPDPGDLDRKVRRVWTDNRMPPCKWLVCGDHLLKADALDHSAAHDLIGHQDIGWDIAGAIVEFGLSNREGARLCTVVEREGGHPVSSELLPFLLVCYCAFQLGAHLMAASALGGEEAVRLRKAADRYGLILRQPDAVMRF</sequence>
<name>A0ABY5RT80_9HYPH</name>
<dbReference type="EMBL" id="CP102845">
    <property type="protein sequence ID" value="UVF20233.1"/>
    <property type="molecule type" value="Genomic_DNA"/>
</dbReference>
<dbReference type="RefSeq" id="WP_173950013.1">
    <property type="nucleotide sequence ID" value="NZ_CP102845.1"/>
</dbReference>
<gene>
    <name evidence="1" type="ORF">HPT29_003510</name>
</gene>
<evidence type="ECO:0000313" key="2">
    <source>
        <dbReference type="Proteomes" id="UP001017257"/>
    </source>
</evidence>
<evidence type="ECO:0000313" key="1">
    <source>
        <dbReference type="EMBL" id="UVF20233.1"/>
    </source>
</evidence>
<dbReference type="Proteomes" id="UP001017257">
    <property type="component" value="Chromosome"/>
</dbReference>
<protein>
    <submittedName>
        <fullName evidence="1">Uncharacterized protein</fullName>
    </submittedName>
</protein>
<proteinExistence type="predicted"/>
<accession>A0ABY5RT80</accession>
<organism evidence="1 2">
    <name type="scientific">Microvirga terrae</name>
    <dbReference type="NCBI Taxonomy" id="2740529"/>
    <lineage>
        <taxon>Bacteria</taxon>
        <taxon>Pseudomonadati</taxon>
        <taxon>Pseudomonadota</taxon>
        <taxon>Alphaproteobacteria</taxon>
        <taxon>Hyphomicrobiales</taxon>
        <taxon>Methylobacteriaceae</taxon>
        <taxon>Microvirga</taxon>
    </lineage>
</organism>
<reference evidence="1" key="1">
    <citation type="submission" date="2022-08" db="EMBL/GenBank/DDBJ databases">
        <title>Microvirga terrae sp. nov., isolated from soil.</title>
        <authorList>
            <person name="Kim K.H."/>
            <person name="Seo Y.L."/>
            <person name="Kim J.M."/>
            <person name="Lee J.K."/>
            <person name="Han D.M."/>
            <person name="Jeon C.O."/>
        </authorList>
    </citation>
    <scope>NUCLEOTIDE SEQUENCE</scope>
    <source>
        <strain evidence="1">R24</strain>
    </source>
</reference>
<keyword evidence="2" id="KW-1185">Reference proteome</keyword>